<dbReference type="EMBL" id="CP058649">
    <property type="protein sequence ID" value="QUI21664.1"/>
    <property type="molecule type" value="Genomic_DNA"/>
</dbReference>
<keyword evidence="2" id="KW-1185">Reference proteome</keyword>
<reference evidence="1" key="1">
    <citation type="submission" date="2020-07" db="EMBL/GenBank/DDBJ databases">
        <title>Vallitalea pronyensis genome.</title>
        <authorList>
            <person name="Postec A."/>
        </authorList>
    </citation>
    <scope>NUCLEOTIDE SEQUENCE</scope>
    <source>
        <strain evidence="1">FatNI3</strain>
    </source>
</reference>
<name>A0A8J8MHF7_9FIRM</name>
<evidence type="ECO:0000313" key="2">
    <source>
        <dbReference type="Proteomes" id="UP000683246"/>
    </source>
</evidence>
<proteinExistence type="predicted"/>
<evidence type="ECO:0000313" key="1">
    <source>
        <dbReference type="EMBL" id="QUI21664.1"/>
    </source>
</evidence>
<dbReference type="AlphaFoldDB" id="A0A8J8MHF7"/>
<dbReference type="RefSeq" id="WP_212697134.1">
    <property type="nucleotide sequence ID" value="NZ_CP058649.1"/>
</dbReference>
<protein>
    <submittedName>
        <fullName evidence="1">Uncharacterized protein</fullName>
    </submittedName>
</protein>
<accession>A0A8J8MHF7</accession>
<sequence>MDLNELLQILENHFGKKARHYSLDTELNQIKCILYDSFVFKCQIDKRYGTFGGGIVLDDHESILINFFGKKLSLNSDELSIKSNLDIIDHYCRLRLPNKFIEMYNQSY</sequence>
<organism evidence="1 2">
    <name type="scientific">Vallitalea pronyensis</name>
    <dbReference type="NCBI Taxonomy" id="1348613"/>
    <lineage>
        <taxon>Bacteria</taxon>
        <taxon>Bacillati</taxon>
        <taxon>Bacillota</taxon>
        <taxon>Clostridia</taxon>
        <taxon>Lachnospirales</taxon>
        <taxon>Vallitaleaceae</taxon>
        <taxon>Vallitalea</taxon>
    </lineage>
</organism>
<dbReference type="KEGG" id="vpy:HZI73_04860"/>
<gene>
    <name evidence="1" type="ORF">HZI73_04860</name>
</gene>
<dbReference type="Proteomes" id="UP000683246">
    <property type="component" value="Chromosome"/>
</dbReference>